<dbReference type="RefSeq" id="WP_166280004.1">
    <property type="nucleotide sequence ID" value="NZ_JTHE03000023.1"/>
</dbReference>
<dbReference type="InterPro" id="IPR012341">
    <property type="entry name" value="6hp_glycosidase-like_sf"/>
</dbReference>
<reference evidence="4 5" key="1">
    <citation type="journal article" date="2015" name="Genome Announc.">
        <title>Draft Genome Sequence of Filamentous Marine Cyanobacterium Lyngbya confervoides Strain BDU141951.</title>
        <authorList>
            <person name="Chandrababunaidu M.M."/>
            <person name="Sen D."/>
            <person name="Tripathy S."/>
        </authorList>
    </citation>
    <scope>NUCLEOTIDE SEQUENCE [LARGE SCALE GENOMIC DNA]</scope>
    <source>
        <strain evidence="4 5">BDU141951</strain>
    </source>
</reference>
<accession>A0ABD4SZY0</accession>
<dbReference type="InterPro" id="IPR032856">
    <property type="entry name" value="GDE_N_bis"/>
</dbReference>
<dbReference type="Gene3D" id="1.50.10.10">
    <property type="match status" value="1"/>
</dbReference>
<evidence type="ECO:0000313" key="5">
    <source>
        <dbReference type="Proteomes" id="UP000031561"/>
    </source>
</evidence>
<dbReference type="AlphaFoldDB" id="A0ABD4SZY0"/>
<dbReference type="InterPro" id="IPR054491">
    <property type="entry name" value="MGH1-like_GH"/>
</dbReference>
<feature type="domain" description="Mannosylglycerate hydrolase MGH1-like glycoside hydrolase" evidence="3">
    <location>
        <begin position="321"/>
        <end position="637"/>
    </location>
</feature>
<evidence type="ECO:0000313" key="4">
    <source>
        <dbReference type="EMBL" id="MCM1981877.1"/>
    </source>
</evidence>
<dbReference type="Pfam" id="PF14742">
    <property type="entry name" value="GDE_N_bis"/>
    <property type="match status" value="1"/>
</dbReference>
<evidence type="ECO:0000256" key="1">
    <source>
        <dbReference type="SAM" id="MobiDB-lite"/>
    </source>
</evidence>
<evidence type="ECO:0000259" key="2">
    <source>
        <dbReference type="Pfam" id="PF14742"/>
    </source>
</evidence>
<dbReference type="SUPFAM" id="SSF48208">
    <property type="entry name" value="Six-hairpin glycosidases"/>
    <property type="match status" value="1"/>
</dbReference>
<evidence type="ECO:0000259" key="3">
    <source>
        <dbReference type="Pfam" id="PF22422"/>
    </source>
</evidence>
<dbReference type="Proteomes" id="UP000031561">
    <property type="component" value="Unassembled WGS sequence"/>
</dbReference>
<sequence length="737" mass="81846">MISTVPSPQPVPNSPGSSTASPWPSALSELKHETLVIKEDDLFLITDPLGNVTGRENPANYAPVWPTITGLFCRDTRVLSHSELQIAGCAPILLGNNSRDGFSLEVIATNPAIPQVLPGEKIGIRRTISLRGRLFEEIELRNYSVDPLTFQVSLSLGADFRDLFEVRQFADRPQRGQAQVQRSAPNQLEFVYRGLCGQHLSAEVTITHRSPSAWVGSTLLWDLHLGPQETICLGYQLTPKMDGEPMSQIAPVTHLAESSRISQIEQDHWHQRATRIRSNSEPLNEVIAQAEQDIYLLLQSFSGGKVLAAGIPWYSTLFGRDAIIAAQQTLMLDATIARDTLRTLAQFQGRSDSDWHDEAPGKILHELRLGEMARCHEIPHTPYYGTIDATPLWILLYGDYFDWSHDQGLMDELWPNALAAMAWIESARDRRGYLSYRKRSQRGLDNQGWKDSGDCIVDAQGKMATGAIALCEVQAYMYGAYQRMAALAERRAQLDLSRHWRTQAAALKEQFNQDFWMPEAQFLALALTDTGEQIDSITSNPGHCLGSGILDLDKAEQIADRLMAPDLYSGWGVRTLSSESPAYNPMSYHMGSIWPHDNALIALGLRTLGKTDAAFQLVQSLLEMTQMQNQGRPPELFCGFDRQTKQGPVSYPVACSPQAWATGSIFQFLQLMLNPVPDAAQQRLTLIHPALPATLTSLFVGNLSVGSAQVDLLLTRQGSHTHCEVVRRSGDLRVEIL</sequence>
<dbReference type="EMBL" id="JTHE03000023">
    <property type="protein sequence ID" value="MCM1981877.1"/>
    <property type="molecule type" value="Genomic_DNA"/>
</dbReference>
<dbReference type="InterPro" id="IPR008928">
    <property type="entry name" value="6-hairpin_glycosidase_sf"/>
</dbReference>
<dbReference type="Pfam" id="PF22422">
    <property type="entry name" value="MGH1-like_GH"/>
    <property type="match status" value="1"/>
</dbReference>
<name>A0ABD4SZY0_9CYAN</name>
<protein>
    <submittedName>
        <fullName evidence="4">Amylo-alpha-1,6-glucosidase</fullName>
    </submittedName>
</protein>
<feature type="domain" description="Putative glycogen debranching enzyme N-terminal" evidence="2">
    <location>
        <begin position="37"/>
        <end position="235"/>
    </location>
</feature>
<proteinExistence type="predicted"/>
<organism evidence="4 5">
    <name type="scientific">Lyngbya confervoides BDU141951</name>
    <dbReference type="NCBI Taxonomy" id="1574623"/>
    <lineage>
        <taxon>Bacteria</taxon>
        <taxon>Bacillati</taxon>
        <taxon>Cyanobacteriota</taxon>
        <taxon>Cyanophyceae</taxon>
        <taxon>Oscillatoriophycideae</taxon>
        <taxon>Oscillatoriales</taxon>
        <taxon>Microcoleaceae</taxon>
        <taxon>Lyngbya</taxon>
    </lineage>
</organism>
<feature type="region of interest" description="Disordered" evidence="1">
    <location>
        <begin position="1"/>
        <end position="24"/>
    </location>
</feature>
<gene>
    <name evidence="4" type="ORF">QQ91_0003400</name>
</gene>
<comment type="caution">
    <text evidence="4">The sequence shown here is derived from an EMBL/GenBank/DDBJ whole genome shotgun (WGS) entry which is preliminary data.</text>
</comment>
<keyword evidence="5" id="KW-1185">Reference proteome</keyword>